<gene>
    <name evidence="2" type="ORF">SETIT_6G043100v2</name>
</gene>
<evidence type="ECO:0000256" key="1">
    <source>
        <dbReference type="SAM" id="Phobius"/>
    </source>
</evidence>
<accession>A0A368RI34</accession>
<dbReference type="EMBL" id="CM003533">
    <property type="protein sequence ID" value="RCV29811.1"/>
    <property type="molecule type" value="Genomic_DNA"/>
</dbReference>
<protein>
    <submittedName>
        <fullName evidence="2">Uncharacterized protein</fullName>
    </submittedName>
</protein>
<feature type="transmembrane region" description="Helical" evidence="1">
    <location>
        <begin position="21"/>
        <end position="41"/>
    </location>
</feature>
<dbReference type="AlphaFoldDB" id="A0A368RI34"/>
<keyword evidence="1" id="KW-1133">Transmembrane helix</keyword>
<reference evidence="2" key="2">
    <citation type="submission" date="2015-07" db="EMBL/GenBank/DDBJ databases">
        <authorList>
            <person name="Noorani M."/>
        </authorList>
    </citation>
    <scope>NUCLEOTIDE SEQUENCE</scope>
    <source>
        <strain evidence="2">Yugu1</strain>
    </source>
</reference>
<sequence>MVFIVCSDECRVALGASTPPLAVAVVAVVAVFVGGGSGCAVSSNKSKLPLPPSRADPPHLAVARLRRDFHSAIPVAAVASTRAVAALRRSALRLSVSRRCRPPPRRRLSSSAFWESEGMSPLLRRRLKLHLLGRRSSGPPSSSNLSPHEVLPPGDHGSCRASGLLLLVCCPPSPGLGRDSFWPQGLCCY</sequence>
<proteinExistence type="predicted"/>
<keyword evidence="1" id="KW-0812">Transmembrane</keyword>
<name>A0A368RI34_SETIT</name>
<organism evidence="2">
    <name type="scientific">Setaria italica</name>
    <name type="common">Foxtail millet</name>
    <name type="synonym">Panicum italicum</name>
    <dbReference type="NCBI Taxonomy" id="4555"/>
    <lineage>
        <taxon>Eukaryota</taxon>
        <taxon>Viridiplantae</taxon>
        <taxon>Streptophyta</taxon>
        <taxon>Embryophyta</taxon>
        <taxon>Tracheophyta</taxon>
        <taxon>Spermatophyta</taxon>
        <taxon>Magnoliopsida</taxon>
        <taxon>Liliopsida</taxon>
        <taxon>Poales</taxon>
        <taxon>Poaceae</taxon>
        <taxon>PACMAD clade</taxon>
        <taxon>Panicoideae</taxon>
        <taxon>Panicodae</taxon>
        <taxon>Paniceae</taxon>
        <taxon>Cenchrinae</taxon>
        <taxon>Setaria</taxon>
    </lineage>
</organism>
<evidence type="ECO:0000313" key="2">
    <source>
        <dbReference type="EMBL" id="RCV29811.1"/>
    </source>
</evidence>
<keyword evidence="1" id="KW-0472">Membrane</keyword>
<reference evidence="2" key="1">
    <citation type="journal article" date="2012" name="Nat. Biotechnol.">
        <title>Reference genome sequence of the model plant Setaria.</title>
        <authorList>
            <person name="Bennetzen J.L."/>
            <person name="Schmutz J."/>
            <person name="Wang H."/>
            <person name="Percifield R."/>
            <person name="Hawkins J."/>
            <person name="Pontaroli A.C."/>
            <person name="Estep M."/>
            <person name="Feng L."/>
            <person name="Vaughn J.N."/>
            <person name="Grimwood J."/>
            <person name="Jenkins J."/>
            <person name="Barry K."/>
            <person name="Lindquist E."/>
            <person name="Hellsten U."/>
            <person name="Deshpande S."/>
            <person name="Wang X."/>
            <person name="Wu X."/>
            <person name="Mitros T."/>
            <person name="Triplett J."/>
            <person name="Yang X."/>
            <person name="Ye C.Y."/>
            <person name="Mauro-Herrera M."/>
            <person name="Wang L."/>
            <person name="Li P."/>
            <person name="Sharma M."/>
            <person name="Sharma R."/>
            <person name="Ronald P.C."/>
            <person name="Panaud O."/>
            <person name="Kellogg E.A."/>
            <person name="Brutnell T.P."/>
            <person name="Doust A.N."/>
            <person name="Tuskan G.A."/>
            <person name="Rokhsar D."/>
            <person name="Devos K.M."/>
        </authorList>
    </citation>
    <scope>NUCLEOTIDE SEQUENCE [LARGE SCALE GENOMIC DNA]</scope>
    <source>
        <strain evidence="2">Yugu1</strain>
    </source>
</reference>